<dbReference type="Proteomes" id="UP000429523">
    <property type="component" value="Unassembled WGS sequence"/>
</dbReference>
<sequence length="57" mass="6157">MASNGLSGTAVVVAARWVVPCFSFSITRVATFALRAFVAGFLASDMVLYCRNDHCKK</sequence>
<comment type="caution">
    <text evidence="8">The sequence shown here is derived from an EMBL/GenBank/DDBJ whole genome shotgun (WGS) entry which is preliminary data.</text>
</comment>
<evidence type="ECO:0000313" key="8">
    <source>
        <dbReference type="EMBL" id="KAE9289852.1"/>
    </source>
</evidence>
<dbReference type="AlphaFoldDB" id="A0A6A4CI01"/>
<evidence type="ECO:0000313" key="3">
    <source>
        <dbReference type="EMBL" id="KAE9128397.1"/>
    </source>
</evidence>
<dbReference type="Proteomes" id="UP000460718">
    <property type="component" value="Unassembled WGS sequence"/>
</dbReference>
<dbReference type="EMBL" id="QXGB01000182">
    <property type="protein sequence ID" value="KAE9226045.1"/>
    <property type="molecule type" value="Genomic_DNA"/>
</dbReference>
<dbReference type="EMBL" id="QXFW01001145">
    <property type="protein sequence ID" value="KAE8995728.1"/>
    <property type="molecule type" value="Genomic_DNA"/>
</dbReference>
<evidence type="ECO:0000313" key="10">
    <source>
        <dbReference type="Proteomes" id="UP000433483"/>
    </source>
</evidence>
<evidence type="ECO:0000313" key="1">
    <source>
        <dbReference type="EMBL" id="KAE8945817.1"/>
    </source>
</evidence>
<protein>
    <submittedName>
        <fullName evidence="8">Uncharacterized protein</fullName>
    </submittedName>
</protein>
<evidence type="ECO:0000313" key="13">
    <source>
        <dbReference type="Proteomes" id="UP000440732"/>
    </source>
</evidence>
<dbReference type="EMBL" id="QXGA01000460">
    <property type="protein sequence ID" value="KAE9145596.1"/>
    <property type="molecule type" value="Genomic_DNA"/>
</dbReference>
<dbReference type="Proteomes" id="UP000476176">
    <property type="component" value="Unassembled WGS sequence"/>
</dbReference>
<dbReference type="Proteomes" id="UP000440732">
    <property type="component" value="Unassembled WGS sequence"/>
</dbReference>
<dbReference type="Proteomes" id="UP000433483">
    <property type="component" value="Unassembled WGS sequence"/>
</dbReference>
<proteinExistence type="predicted"/>
<organism evidence="8 11">
    <name type="scientific">Phytophthora fragariae</name>
    <dbReference type="NCBI Taxonomy" id="53985"/>
    <lineage>
        <taxon>Eukaryota</taxon>
        <taxon>Sar</taxon>
        <taxon>Stramenopiles</taxon>
        <taxon>Oomycota</taxon>
        <taxon>Peronosporomycetes</taxon>
        <taxon>Peronosporales</taxon>
        <taxon>Peronosporaceae</taxon>
        <taxon>Phytophthora</taxon>
    </lineage>
</organism>
<evidence type="ECO:0000313" key="12">
    <source>
        <dbReference type="Proteomes" id="UP000440367"/>
    </source>
</evidence>
<evidence type="ECO:0000313" key="14">
    <source>
        <dbReference type="Proteomes" id="UP000441208"/>
    </source>
</evidence>
<evidence type="ECO:0000313" key="11">
    <source>
        <dbReference type="Proteomes" id="UP000437068"/>
    </source>
</evidence>
<dbReference type="Proteomes" id="UP000437068">
    <property type="component" value="Unassembled WGS sequence"/>
</dbReference>
<evidence type="ECO:0000313" key="2">
    <source>
        <dbReference type="EMBL" id="KAE8995728.1"/>
    </source>
</evidence>
<dbReference type="Proteomes" id="UP000441208">
    <property type="component" value="Unassembled WGS sequence"/>
</dbReference>
<evidence type="ECO:0000313" key="4">
    <source>
        <dbReference type="EMBL" id="KAE9145596.1"/>
    </source>
</evidence>
<dbReference type="EMBL" id="QXGF01000143">
    <property type="protein sequence ID" value="KAE8945817.1"/>
    <property type="molecule type" value="Genomic_DNA"/>
</dbReference>
<evidence type="ECO:0000313" key="15">
    <source>
        <dbReference type="Proteomes" id="UP000460718"/>
    </source>
</evidence>
<dbReference type="EMBL" id="QXGE01001656">
    <property type="protein sequence ID" value="KAE9289852.1"/>
    <property type="molecule type" value="Genomic_DNA"/>
</dbReference>
<reference evidence="9 10" key="1">
    <citation type="submission" date="2018-08" db="EMBL/GenBank/DDBJ databases">
        <title>Genomic investigation of the strawberry pathogen Phytophthora fragariae indicates pathogenicity is determined by transcriptional variation in three key races.</title>
        <authorList>
            <person name="Adams T.M."/>
            <person name="Armitage A.D."/>
            <person name="Sobczyk M.K."/>
            <person name="Bates H.J."/>
            <person name="Dunwell J.M."/>
            <person name="Nellist C.F."/>
            <person name="Harrison R.J."/>
        </authorList>
    </citation>
    <scope>NUCLEOTIDE SEQUENCE [LARGE SCALE GENOMIC DNA]</scope>
    <source>
        <strain evidence="8 11">A4</strain>
        <strain evidence="7 12">BC-1</strain>
        <strain evidence="6 16">BC-23</strain>
        <strain evidence="5 10">NOV-27</strain>
        <strain evidence="4 13">NOV-5</strain>
        <strain evidence="3 14">NOV-71</strain>
        <strain evidence="1 9">NOV-9</strain>
        <strain evidence="2 15">SCRP245</strain>
    </source>
</reference>
<dbReference type="Proteomes" id="UP000440367">
    <property type="component" value="Unassembled WGS sequence"/>
</dbReference>
<name>A0A6A4CI01_9STRA</name>
<accession>A0A6A4CI01</accession>
<dbReference type="EMBL" id="QXFZ01000182">
    <property type="protein sequence ID" value="KAE9128397.1"/>
    <property type="molecule type" value="Genomic_DNA"/>
</dbReference>
<evidence type="ECO:0000313" key="6">
    <source>
        <dbReference type="EMBL" id="KAE9247236.1"/>
    </source>
</evidence>
<dbReference type="EMBL" id="QXGC01000152">
    <property type="protein sequence ID" value="KAE9247236.1"/>
    <property type="molecule type" value="Genomic_DNA"/>
</dbReference>
<evidence type="ECO:0000313" key="5">
    <source>
        <dbReference type="EMBL" id="KAE9226045.1"/>
    </source>
</evidence>
<dbReference type="EMBL" id="QXGD01000199">
    <property type="protein sequence ID" value="KAE9248193.1"/>
    <property type="molecule type" value="Genomic_DNA"/>
</dbReference>
<evidence type="ECO:0000313" key="16">
    <source>
        <dbReference type="Proteomes" id="UP000476176"/>
    </source>
</evidence>
<gene>
    <name evidence="8" type="ORF">PF001_g19849</name>
    <name evidence="7" type="ORF">PF002_g5904</name>
    <name evidence="6" type="ORF">PF004_g4408</name>
    <name evidence="5" type="ORF">PF005_g5273</name>
    <name evidence="4" type="ORF">PF006_g9558</name>
    <name evidence="3" type="ORF">PF007_g5270</name>
    <name evidence="1" type="ORF">PF009_g4533</name>
    <name evidence="2" type="ORF">PF011_g16200</name>
</gene>
<evidence type="ECO:0000313" key="7">
    <source>
        <dbReference type="EMBL" id="KAE9248193.1"/>
    </source>
</evidence>
<keyword evidence="10" id="KW-1185">Reference proteome</keyword>
<evidence type="ECO:0000313" key="9">
    <source>
        <dbReference type="Proteomes" id="UP000429523"/>
    </source>
</evidence>